<dbReference type="FunFam" id="3.30.559.10:FF:000012">
    <property type="entry name" value="Non-ribosomal peptide synthetase"/>
    <property type="match status" value="1"/>
</dbReference>
<dbReference type="InterPro" id="IPR023213">
    <property type="entry name" value="CAT-like_dom_sf"/>
</dbReference>
<dbReference type="GO" id="GO:0003824">
    <property type="term" value="F:catalytic activity"/>
    <property type="evidence" value="ECO:0007669"/>
    <property type="project" value="InterPro"/>
</dbReference>
<dbReference type="CDD" id="cd05930">
    <property type="entry name" value="A_NRPS"/>
    <property type="match status" value="1"/>
</dbReference>
<dbReference type="Gene3D" id="3.30.559.10">
    <property type="entry name" value="Chloramphenicol acetyltransferase-like domain"/>
    <property type="match status" value="1"/>
</dbReference>
<dbReference type="InterPro" id="IPR020806">
    <property type="entry name" value="PKS_PP-bd"/>
</dbReference>
<dbReference type="InterPro" id="IPR000873">
    <property type="entry name" value="AMP-dep_synth/lig_dom"/>
</dbReference>
<reference evidence="5" key="1">
    <citation type="submission" date="2018-06" db="EMBL/GenBank/DDBJ databases">
        <authorList>
            <person name="Zhirakovskaya E."/>
        </authorList>
    </citation>
    <scope>NUCLEOTIDE SEQUENCE</scope>
</reference>
<dbReference type="Gene3D" id="1.10.1200.10">
    <property type="entry name" value="ACP-like"/>
    <property type="match status" value="1"/>
</dbReference>
<dbReference type="InterPro" id="IPR036736">
    <property type="entry name" value="ACP-like_sf"/>
</dbReference>
<dbReference type="GO" id="GO:0031177">
    <property type="term" value="F:phosphopantetheine binding"/>
    <property type="evidence" value="ECO:0007669"/>
    <property type="project" value="InterPro"/>
</dbReference>
<dbReference type="Gene3D" id="2.30.38.10">
    <property type="entry name" value="Luciferase, Domain 3"/>
    <property type="match status" value="1"/>
</dbReference>
<dbReference type="FunFam" id="3.40.50.980:FF:000001">
    <property type="entry name" value="Non-ribosomal peptide synthetase"/>
    <property type="match status" value="1"/>
</dbReference>
<evidence type="ECO:0000256" key="2">
    <source>
        <dbReference type="ARBA" id="ARBA00022553"/>
    </source>
</evidence>
<dbReference type="SMART" id="SM00823">
    <property type="entry name" value="PKS_PP"/>
    <property type="match status" value="1"/>
</dbReference>
<dbReference type="FunFam" id="1.10.1200.10:FF:000005">
    <property type="entry name" value="Nonribosomal peptide synthetase 1"/>
    <property type="match status" value="1"/>
</dbReference>
<dbReference type="PROSITE" id="PS00455">
    <property type="entry name" value="AMP_BINDING"/>
    <property type="match status" value="1"/>
</dbReference>
<protein>
    <submittedName>
        <fullName evidence="5">Polyketide synthase modules and related proteins</fullName>
    </submittedName>
</protein>
<accession>A0A3B0Y7Q1</accession>
<feature type="domain" description="Carrier" evidence="4">
    <location>
        <begin position="1003"/>
        <end position="1078"/>
    </location>
</feature>
<dbReference type="InterPro" id="IPR006162">
    <property type="entry name" value="Ppantetheine_attach_site"/>
</dbReference>
<dbReference type="Gene3D" id="3.30.559.30">
    <property type="entry name" value="Nonribosomal peptide synthetase, condensation domain"/>
    <property type="match status" value="1"/>
</dbReference>
<dbReference type="PROSITE" id="PS00012">
    <property type="entry name" value="PHOSPHOPANTETHEINE"/>
    <property type="match status" value="1"/>
</dbReference>
<dbReference type="FunFam" id="3.30.559.30:FF:000001">
    <property type="entry name" value="Non-ribosomal peptide synthetase"/>
    <property type="match status" value="1"/>
</dbReference>
<dbReference type="InterPro" id="IPR009081">
    <property type="entry name" value="PP-bd_ACP"/>
</dbReference>
<evidence type="ECO:0000259" key="4">
    <source>
        <dbReference type="PROSITE" id="PS50075"/>
    </source>
</evidence>
<dbReference type="Pfam" id="PF00668">
    <property type="entry name" value="Condensation"/>
    <property type="match status" value="1"/>
</dbReference>
<feature type="region of interest" description="Disordered" evidence="3">
    <location>
        <begin position="12"/>
        <end position="32"/>
    </location>
</feature>
<sequence length="1113" mass="124982">MQDEKRRLMELMLKKKHPPGSATEKQTIPRRDLSKPAELSFAQQRLWFLDELTPGNAAYAFCNIVRLSGKLDVDCLGKSFAEIVNRHENLRTTFQVIDGSPTQIIAEKVETAFPMQDISLVPESDKESELQKLAAIEARKPFSLSNGPLIRACIVRIAEEKHAVILTMHHIVYDGWSLAVLFGELKDLYEAFIQNKPSPLQPLNIQYADFALWQRRELETDKMQQQLEYWSKALSGHLPTLELPTDRKRPAVPEYTGAMAWFYLSKSLTRSLEVLARREDCTLFMVLLSAFSVLLSRYSGEKDIIVGTPIANRNRREIEGLIGFFINSLVMRTSLEDDPDFCLLLERVKVSSANAYANQDYPFEKLVEDLQVDRNMGQNPIFQTMFALQNTPPPPKKIADVDMLIEEVDSGTAVFDITLSMYETDDGLNGYFEYSSELFDQSTIENMIESFECLLTDIATNPEKEISKLSIINDASYKTLVTDWNARQVDFSGDQLIFEIIETVANNRPDNIAVATAENQFSYRQLNQQANKLAQLLIEKGVKPDDFVSICLNRSFEMFVSILAVMKAGAAYLPMDPSYPRDRLQYMLKDTAANIIITQRELSSSIAESTAEKYFIEDLAAFSAEETVDKPALVLSEDNAAYIIYTSGSTGMPKGVVVSHKNLKHSTAVRREYYKDPLESFLLMSSFSFDSSVAGIFWTLCDGGTLVLPANGQERDIFEVAKLVDEYSVSHMLSLPSVYSLLLSSASVEQLHSLKTVCVAGEECPSSLLEKHFQTLTDTRLFNEYGPTEGTVWSSVYECTKEDVGKIIPIGVPVANVQIYILDENQAVLPVGVPGEIHIAGEGITKGYLNRDELTSEKFIRNPFSDSRNNTVMYKSGDIGKYRVDGNIEFLGRIDDQVKVRGYRIELGEIENAILESSWVSQCAVLAHQSQGGDSKLIAYIETASENALAIEADLATKLPTYMMPALFVCLEVLPLMPNGKINRKALPALANFSEKQNREFIEPDNALESVVAKIWAELLEIDRVSVNDNFFELGGHSIMATRVVSRIYENFDVQLAIRHMFDSPTVRGLVSVLLLDEEDVERIKETAELIEQLDGLSEEEIDALMSEEIGED</sequence>
<name>A0A3B0Y7Q1_9ZZZZ</name>
<dbReference type="GO" id="GO:0043041">
    <property type="term" value="P:amino acid activation for nonribosomal peptide biosynthetic process"/>
    <property type="evidence" value="ECO:0007669"/>
    <property type="project" value="TreeGrafter"/>
</dbReference>
<dbReference type="PANTHER" id="PTHR45527:SF1">
    <property type="entry name" value="FATTY ACID SYNTHASE"/>
    <property type="match status" value="1"/>
</dbReference>
<dbReference type="InterPro" id="IPR010071">
    <property type="entry name" value="AA_adenyl_dom"/>
</dbReference>
<dbReference type="SUPFAM" id="SSF52777">
    <property type="entry name" value="CoA-dependent acyltransferases"/>
    <property type="match status" value="2"/>
</dbReference>
<keyword evidence="1" id="KW-0596">Phosphopantetheine</keyword>
<dbReference type="Pfam" id="PF00501">
    <property type="entry name" value="AMP-binding"/>
    <property type="match status" value="1"/>
</dbReference>
<organism evidence="5">
    <name type="scientific">hydrothermal vent metagenome</name>
    <dbReference type="NCBI Taxonomy" id="652676"/>
    <lineage>
        <taxon>unclassified sequences</taxon>
        <taxon>metagenomes</taxon>
        <taxon>ecological metagenomes</taxon>
    </lineage>
</organism>
<gene>
    <name evidence="5" type="ORF">MNBD_GAMMA09-2025</name>
</gene>
<dbReference type="CDD" id="cd19531">
    <property type="entry name" value="LCL_NRPS-like"/>
    <property type="match status" value="1"/>
</dbReference>
<evidence type="ECO:0000313" key="5">
    <source>
        <dbReference type="EMBL" id="VAW70209.1"/>
    </source>
</evidence>
<dbReference type="SUPFAM" id="SSF56801">
    <property type="entry name" value="Acetyl-CoA synthetase-like"/>
    <property type="match status" value="1"/>
</dbReference>
<dbReference type="EMBL" id="UOFI01000189">
    <property type="protein sequence ID" value="VAW70209.1"/>
    <property type="molecule type" value="Genomic_DNA"/>
</dbReference>
<evidence type="ECO:0000256" key="1">
    <source>
        <dbReference type="ARBA" id="ARBA00022450"/>
    </source>
</evidence>
<dbReference type="FunFam" id="3.40.50.12780:FF:000012">
    <property type="entry name" value="Non-ribosomal peptide synthetase"/>
    <property type="match status" value="1"/>
</dbReference>
<dbReference type="PANTHER" id="PTHR45527">
    <property type="entry name" value="NONRIBOSOMAL PEPTIDE SYNTHETASE"/>
    <property type="match status" value="1"/>
</dbReference>
<evidence type="ECO:0000256" key="3">
    <source>
        <dbReference type="SAM" id="MobiDB-lite"/>
    </source>
</evidence>
<dbReference type="InterPro" id="IPR045851">
    <property type="entry name" value="AMP-bd_C_sf"/>
</dbReference>
<dbReference type="Gene3D" id="3.40.50.980">
    <property type="match status" value="2"/>
</dbReference>
<proteinExistence type="predicted"/>
<dbReference type="Pfam" id="PF00550">
    <property type="entry name" value="PP-binding"/>
    <property type="match status" value="1"/>
</dbReference>
<dbReference type="PROSITE" id="PS50075">
    <property type="entry name" value="CARRIER"/>
    <property type="match status" value="1"/>
</dbReference>
<dbReference type="AlphaFoldDB" id="A0A3B0Y7Q1"/>
<dbReference type="GO" id="GO:0005737">
    <property type="term" value="C:cytoplasm"/>
    <property type="evidence" value="ECO:0007669"/>
    <property type="project" value="TreeGrafter"/>
</dbReference>
<dbReference type="GO" id="GO:0044550">
    <property type="term" value="P:secondary metabolite biosynthetic process"/>
    <property type="evidence" value="ECO:0007669"/>
    <property type="project" value="TreeGrafter"/>
</dbReference>
<dbReference type="InterPro" id="IPR001242">
    <property type="entry name" value="Condensation_dom"/>
</dbReference>
<dbReference type="SUPFAM" id="SSF47336">
    <property type="entry name" value="ACP-like"/>
    <property type="match status" value="1"/>
</dbReference>
<dbReference type="InterPro" id="IPR020845">
    <property type="entry name" value="AMP-binding_CS"/>
</dbReference>
<keyword evidence="2" id="KW-0597">Phosphoprotein</keyword>
<dbReference type="Gene3D" id="3.30.300.30">
    <property type="match status" value="1"/>
</dbReference>
<dbReference type="NCBIfam" id="TIGR01733">
    <property type="entry name" value="AA-adenyl-dom"/>
    <property type="match status" value="1"/>
</dbReference>